<dbReference type="KEGG" id="aprs:BI364_16715"/>
<reference evidence="2" key="1">
    <citation type="submission" date="2016-09" db="EMBL/GenBank/DDBJ databases">
        <title>Acidihalobacter prosperus F5.</title>
        <authorList>
            <person name="Khaleque H.N."/>
            <person name="Ramsay J.P."/>
            <person name="Kaksonen A.H."/>
            <person name="Boxall N.J."/>
            <person name="Watkin E.L.J."/>
        </authorList>
    </citation>
    <scope>NUCLEOTIDE SEQUENCE [LARGE SCALE GENOMIC DNA]</scope>
    <source>
        <strain evidence="2">F5</strain>
    </source>
</reference>
<keyword evidence="2" id="KW-1185">Reference proteome</keyword>
<evidence type="ECO:0000313" key="2">
    <source>
        <dbReference type="Proteomes" id="UP000095401"/>
    </source>
</evidence>
<protein>
    <submittedName>
        <fullName evidence="1">Uncharacterized protein</fullName>
    </submittedName>
</protein>
<dbReference type="AlphaFoldDB" id="A0A1D8ISG7"/>
<accession>A0A1D8ISG7</accession>
<organism evidence="1 2">
    <name type="scientific">Acidihalobacter yilgarnensis</name>
    <dbReference type="NCBI Taxonomy" id="2819280"/>
    <lineage>
        <taxon>Bacteria</taxon>
        <taxon>Pseudomonadati</taxon>
        <taxon>Pseudomonadota</taxon>
        <taxon>Gammaproteobacteria</taxon>
        <taxon>Chromatiales</taxon>
        <taxon>Ectothiorhodospiraceae</taxon>
        <taxon>Acidihalobacter</taxon>
    </lineage>
</organism>
<proteinExistence type="predicted"/>
<evidence type="ECO:0000313" key="1">
    <source>
        <dbReference type="EMBL" id="AOU99353.1"/>
    </source>
</evidence>
<dbReference type="EMBL" id="CP017415">
    <property type="protein sequence ID" value="AOU99353.1"/>
    <property type="molecule type" value="Genomic_DNA"/>
</dbReference>
<dbReference type="Proteomes" id="UP000095401">
    <property type="component" value="Chromosome"/>
</dbReference>
<sequence length="145" mass="16554">MCHPVTFGGIMESPEWYGLVEPMRTSVEDWVHGMVAVINTLGWSVWRVEKLVPGKELVVRIYNAYEGVGYRRLCPQADEKQLSFLAQGAVRGLAHLFWKIDIRDRPGLGEDFYFSVFNNPEGYWNVEQTHAIACGDAYDRIVTTL</sequence>
<name>A0A1D8ISG7_9GAMM</name>
<gene>
    <name evidence="1" type="ORF">BI364_16715</name>
</gene>